<dbReference type="OrthoDB" id="1957002at2"/>
<gene>
    <name evidence="2" type="ORF">SAMN05443428_11189</name>
</gene>
<dbReference type="RefSeq" id="WP_078696732.1">
    <property type="nucleotide sequence ID" value="NZ_FUYH01000011.1"/>
</dbReference>
<evidence type="ECO:0000313" key="3">
    <source>
        <dbReference type="Proteomes" id="UP000190105"/>
    </source>
</evidence>
<keyword evidence="1" id="KW-1133">Transmembrane helix</keyword>
<feature type="transmembrane region" description="Helical" evidence="1">
    <location>
        <begin position="30"/>
        <end position="48"/>
    </location>
</feature>
<protein>
    <submittedName>
        <fullName evidence="2">Uncharacterized protein</fullName>
    </submittedName>
</protein>
<sequence length="133" mass="15472">MKEKIIAFLQDEKVKEFNKKIFNKKNLKKVIALIVILALLKITYLFMFEVKGVVKKVEGSKITVVNFLTTQTVDVGDFENILGNIQAGDRILIKKNLSGQVMSVKDYSYNIKDERAYDRHNFKGFHGRNFKRR</sequence>
<dbReference type="STRING" id="1147123.SAMN05443428_11189"/>
<proteinExistence type="predicted"/>
<dbReference type="Proteomes" id="UP000190105">
    <property type="component" value="Unassembled WGS sequence"/>
</dbReference>
<name>A0A1T4XQ17_9CLOT</name>
<accession>A0A1T4XQ17</accession>
<dbReference type="EMBL" id="FUYH01000011">
    <property type="protein sequence ID" value="SKA91627.1"/>
    <property type="molecule type" value="Genomic_DNA"/>
</dbReference>
<evidence type="ECO:0000313" key="2">
    <source>
        <dbReference type="EMBL" id="SKA91627.1"/>
    </source>
</evidence>
<evidence type="ECO:0000256" key="1">
    <source>
        <dbReference type="SAM" id="Phobius"/>
    </source>
</evidence>
<keyword evidence="1" id="KW-0472">Membrane</keyword>
<keyword evidence="1" id="KW-0812">Transmembrane</keyword>
<reference evidence="3" key="1">
    <citation type="submission" date="2017-02" db="EMBL/GenBank/DDBJ databases">
        <authorList>
            <person name="Varghese N."/>
            <person name="Submissions S."/>
        </authorList>
    </citation>
    <scope>NUCLEOTIDE SEQUENCE [LARGE SCALE GENOMIC DNA]</scope>
    <source>
        <strain evidence="3">USBA 833</strain>
    </source>
</reference>
<keyword evidence="3" id="KW-1185">Reference proteome</keyword>
<organism evidence="2 3">
    <name type="scientific">Caloramator quimbayensis</name>
    <dbReference type="NCBI Taxonomy" id="1147123"/>
    <lineage>
        <taxon>Bacteria</taxon>
        <taxon>Bacillati</taxon>
        <taxon>Bacillota</taxon>
        <taxon>Clostridia</taxon>
        <taxon>Eubacteriales</taxon>
        <taxon>Clostridiaceae</taxon>
        <taxon>Caloramator</taxon>
    </lineage>
</organism>
<dbReference type="AlphaFoldDB" id="A0A1T4XQ17"/>